<comment type="caution">
    <text evidence="1">The sequence shown here is derived from an EMBL/GenBank/DDBJ whole genome shotgun (WGS) entry which is preliminary data.</text>
</comment>
<dbReference type="PANTHER" id="PTHR35145:SF1">
    <property type="entry name" value="CYTOPLASMIC PROTEIN"/>
    <property type="match status" value="1"/>
</dbReference>
<dbReference type="EMBL" id="ADLO01000047">
    <property type="protein sequence ID" value="KGF56093.1"/>
    <property type="molecule type" value="Genomic_DNA"/>
</dbReference>
<dbReference type="SUPFAM" id="SSF142906">
    <property type="entry name" value="YjbR-like"/>
    <property type="match status" value="1"/>
</dbReference>
<dbReference type="InterPro" id="IPR038056">
    <property type="entry name" value="YjbR-like_sf"/>
</dbReference>
<protein>
    <recommendedName>
        <fullName evidence="3">MmcQ/YjbR family DNA-binding protein</fullName>
    </recommendedName>
</protein>
<dbReference type="Pfam" id="PF04237">
    <property type="entry name" value="YjbR"/>
    <property type="match status" value="1"/>
</dbReference>
<dbReference type="InterPro" id="IPR058532">
    <property type="entry name" value="YjbR/MT2646/Rv2570-like"/>
</dbReference>
<dbReference type="Proteomes" id="UP000029585">
    <property type="component" value="Unassembled WGS sequence"/>
</dbReference>
<dbReference type="PANTHER" id="PTHR35145">
    <property type="entry name" value="CYTOPLASMIC PROTEIN-RELATED"/>
    <property type="match status" value="1"/>
</dbReference>
<gene>
    <name evidence="1" type="ORF">HMPREF9460_01295</name>
</gene>
<evidence type="ECO:0000313" key="1">
    <source>
        <dbReference type="EMBL" id="KGF56093.1"/>
    </source>
</evidence>
<dbReference type="PATRIC" id="fig|742738.3.peg.1342"/>
<dbReference type="eggNOG" id="COG2315">
    <property type="taxonomic scope" value="Bacteria"/>
</dbReference>
<organism evidence="1 2">
    <name type="scientific">Flavonifractor plautii 1_3_50AFAA</name>
    <dbReference type="NCBI Taxonomy" id="742738"/>
    <lineage>
        <taxon>Bacteria</taxon>
        <taxon>Bacillati</taxon>
        <taxon>Bacillota</taxon>
        <taxon>Clostridia</taxon>
        <taxon>Eubacteriales</taxon>
        <taxon>Oscillospiraceae</taxon>
        <taxon>Flavonifractor</taxon>
    </lineage>
</organism>
<sequence length="134" mass="14856">MSQPSTLKERILQYAQVHLGAEPEHLWAKFPRYAVLRHSGSAKWFAAFLEVPGTRLGLERPESVDILDVKCGPLLAGSLLGTPGILPAYHMNKSNWVTLLLDGSLPEEEIIRLLELSHDLTKPAARRTRPPAAD</sequence>
<proteinExistence type="predicted"/>
<dbReference type="InterPro" id="IPR007351">
    <property type="entry name" value="YjbR"/>
</dbReference>
<keyword evidence="2" id="KW-1185">Reference proteome</keyword>
<dbReference type="AlphaFoldDB" id="A0A096B9I2"/>
<accession>A0A096B9I2</accession>
<dbReference type="Gene3D" id="3.90.1150.30">
    <property type="match status" value="1"/>
</dbReference>
<reference evidence="1 2" key="1">
    <citation type="submission" date="2011-08" db="EMBL/GenBank/DDBJ databases">
        <title>The Genome Sequence of Clostridium orbiscindens 1_3_50AFAA.</title>
        <authorList>
            <consortium name="The Broad Institute Genome Sequencing Platform"/>
            <person name="Earl A."/>
            <person name="Ward D."/>
            <person name="Feldgarden M."/>
            <person name="Gevers D."/>
            <person name="Daigneault M."/>
            <person name="Strauss J."/>
            <person name="Allen-Vercoe E."/>
            <person name="Young S.K."/>
            <person name="Zeng Q."/>
            <person name="Gargeya S."/>
            <person name="Fitzgerald M."/>
            <person name="Haas B."/>
            <person name="Abouelleil A."/>
            <person name="Alvarado L."/>
            <person name="Arachchi H.M."/>
            <person name="Berlin A."/>
            <person name="Brown A."/>
            <person name="Chapman S.B."/>
            <person name="Chen Z."/>
            <person name="Dunbar C."/>
            <person name="Freedman E."/>
            <person name="Gearin G."/>
            <person name="Gellesch M."/>
            <person name="Goldberg J."/>
            <person name="Griggs A."/>
            <person name="Gujja S."/>
            <person name="Heiman D."/>
            <person name="Howarth C."/>
            <person name="Larson L."/>
            <person name="Lui A."/>
            <person name="MacDonald P.J.P."/>
            <person name="Montmayeur A."/>
            <person name="Murphy C."/>
            <person name="Neiman D."/>
            <person name="Pearson M."/>
            <person name="Priest M."/>
            <person name="Roberts A."/>
            <person name="Saif S."/>
            <person name="Shea T."/>
            <person name="Shenoy N."/>
            <person name="Sisk P."/>
            <person name="Stolte C."/>
            <person name="Sykes S."/>
            <person name="Wortman J."/>
            <person name="Nusbaum C."/>
            <person name="Birren B."/>
        </authorList>
    </citation>
    <scope>NUCLEOTIDE SEQUENCE [LARGE SCALE GENOMIC DNA]</scope>
    <source>
        <strain evidence="1 2">1_3_50AFAA</strain>
    </source>
</reference>
<evidence type="ECO:0008006" key="3">
    <source>
        <dbReference type="Google" id="ProtNLM"/>
    </source>
</evidence>
<evidence type="ECO:0000313" key="2">
    <source>
        <dbReference type="Proteomes" id="UP000029585"/>
    </source>
</evidence>
<name>A0A096B9I2_FLAPL</name>
<dbReference type="HOGENOM" id="CLU_105851_5_0_9"/>
<dbReference type="RefSeq" id="WP_044939924.1">
    <property type="nucleotide sequence ID" value="NZ_KN174162.1"/>
</dbReference>